<dbReference type="AlphaFoldDB" id="A0A2I2FUH4"/>
<reference evidence="1 2" key="1">
    <citation type="submission" date="2016-12" db="EMBL/GenBank/DDBJ databases">
        <title>The genomes of Aspergillus section Nigri reveals drivers in fungal speciation.</title>
        <authorList>
            <consortium name="DOE Joint Genome Institute"/>
            <person name="Vesth T.C."/>
            <person name="Nybo J."/>
            <person name="Theobald S."/>
            <person name="Brandl J."/>
            <person name="Frisvad J.C."/>
            <person name="Nielsen K.F."/>
            <person name="Lyhne E.K."/>
            <person name="Kogle M.E."/>
            <person name="Kuo A."/>
            <person name="Riley R."/>
            <person name="Clum A."/>
            <person name="Nolan M."/>
            <person name="Lipzen A."/>
            <person name="Salamov A."/>
            <person name="Henrissat B."/>
            <person name="Wiebenga A."/>
            <person name="De Vries R.P."/>
            <person name="Grigoriev I.V."/>
            <person name="Mortensen U.H."/>
            <person name="Andersen M.R."/>
            <person name="Baker S.E."/>
        </authorList>
    </citation>
    <scope>NUCLEOTIDE SEQUENCE [LARGE SCALE GENOMIC DNA]</scope>
    <source>
        <strain evidence="1 2">IBT 23096</strain>
    </source>
</reference>
<protein>
    <submittedName>
        <fullName evidence="1">Uncharacterized protein</fullName>
    </submittedName>
</protein>
<sequence length="150" mass="16302">MAQGDGRSGPGHAEVPFRDGESAISYAAISSMRSPPTSSSGITRSSSFSLHAMLYRAPSMNCIHPSAMPYSSTLCPSIFVRRCTDRPGKPSSSPLRWSLPAPWNSISPPWVTLSGSRRAEFPLRGVPPYSTSPDHPVRSMTEMYMTIQGR</sequence>
<comment type="caution">
    <text evidence="1">The sequence shown here is derived from an EMBL/GenBank/DDBJ whole genome shotgun (WGS) entry which is preliminary data.</text>
</comment>
<organism evidence="1 2">
    <name type="scientific">Aspergillus steynii IBT 23096</name>
    <dbReference type="NCBI Taxonomy" id="1392250"/>
    <lineage>
        <taxon>Eukaryota</taxon>
        <taxon>Fungi</taxon>
        <taxon>Dikarya</taxon>
        <taxon>Ascomycota</taxon>
        <taxon>Pezizomycotina</taxon>
        <taxon>Eurotiomycetes</taxon>
        <taxon>Eurotiomycetidae</taxon>
        <taxon>Eurotiales</taxon>
        <taxon>Aspergillaceae</taxon>
        <taxon>Aspergillus</taxon>
        <taxon>Aspergillus subgen. Circumdati</taxon>
    </lineage>
</organism>
<accession>A0A2I2FUH4</accession>
<proteinExistence type="predicted"/>
<dbReference type="RefSeq" id="XP_024699549.1">
    <property type="nucleotide sequence ID" value="XM_024852510.1"/>
</dbReference>
<name>A0A2I2FUH4_9EURO</name>
<dbReference type="EMBL" id="MSFO01000009">
    <property type="protein sequence ID" value="PLB44247.1"/>
    <property type="molecule type" value="Genomic_DNA"/>
</dbReference>
<dbReference type="VEuPathDB" id="FungiDB:P170DRAFT_467966"/>
<keyword evidence="2" id="KW-1185">Reference proteome</keyword>
<dbReference type="GeneID" id="36560208"/>
<evidence type="ECO:0000313" key="2">
    <source>
        <dbReference type="Proteomes" id="UP000234275"/>
    </source>
</evidence>
<evidence type="ECO:0000313" key="1">
    <source>
        <dbReference type="EMBL" id="PLB44247.1"/>
    </source>
</evidence>
<dbReference type="Proteomes" id="UP000234275">
    <property type="component" value="Unassembled WGS sequence"/>
</dbReference>
<gene>
    <name evidence="1" type="ORF">P170DRAFT_467966</name>
</gene>